<evidence type="ECO:0000256" key="1">
    <source>
        <dbReference type="SAM" id="SignalP"/>
    </source>
</evidence>
<evidence type="ECO:0000313" key="3">
    <source>
        <dbReference type="Proteomes" id="UP000244005"/>
    </source>
</evidence>
<protein>
    <recommendedName>
        <fullName evidence="4">Secreted protein</fullName>
    </recommendedName>
</protein>
<gene>
    <name evidence="2" type="ORF">MARPO_0052s0097</name>
</gene>
<dbReference type="AlphaFoldDB" id="A0A2R6WWU3"/>
<sequence>MGVLVLALGPCRSFLLLLVLTELRKSTSCAAQLSLLGDFRSQRWAPVVTRSHRVLDTIEWDRAAVGAVDTSPAHLFVLRVGMHASSAILHRLCAGI</sequence>
<keyword evidence="1" id="KW-0732">Signal</keyword>
<feature type="signal peptide" evidence="1">
    <location>
        <begin position="1"/>
        <end position="29"/>
    </location>
</feature>
<evidence type="ECO:0008006" key="4">
    <source>
        <dbReference type="Google" id="ProtNLM"/>
    </source>
</evidence>
<reference evidence="3" key="1">
    <citation type="journal article" date="2017" name="Cell">
        <title>Insights into land plant evolution garnered from the Marchantia polymorpha genome.</title>
        <authorList>
            <person name="Bowman J.L."/>
            <person name="Kohchi T."/>
            <person name="Yamato K.T."/>
            <person name="Jenkins J."/>
            <person name="Shu S."/>
            <person name="Ishizaki K."/>
            <person name="Yamaoka S."/>
            <person name="Nishihama R."/>
            <person name="Nakamura Y."/>
            <person name="Berger F."/>
            <person name="Adam C."/>
            <person name="Aki S.S."/>
            <person name="Althoff F."/>
            <person name="Araki T."/>
            <person name="Arteaga-Vazquez M.A."/>
            <person name="Balasubrmanian S."/>
            <person name="Barry K."/>
            <person name="Bauer D."/>
            <person name="Boehm C.R."/>
            <person name="Briginshaw L."/>
            <person name="Caballero-Perez J."/>
            <person name="Catarino B."/>
            <person name="Chen F."/>
            <person name="Chiyoda S."/>
            <person name="Chovatia M."/>
            <person name="Davies K.M."/>
            <person name="Delmans M."/>
            <person name="Demura T."/>
            <person name="Dierschke T."/>
            <person name="Dolan L."/>
            <person name="Dorantes-Acosta A.E."/>
            <person name="Eklund D.M."/>
            <person name="Florent S.N."/>
            <person name="Flores-Sandoval E."/>
            <person name="Fujiyama A."/>
            <person name="Fukuzawa H."/>
            <person name="Galik B."/>
            <person name="Grimanelli D."/>
            <person name="Grimwood J."/>
            <person name="Grossniklaus U."/>
            <person name="Hamada T."/>
            <person name="Haseloff J."/>
            <person name="Hetherington A.J."/>
            <person name="Higo A."/>
            <person name="Hirakawa Y."/>
            <person name="Hundley H.N."/>
            <person name="Ikeda Y."/>
            <person name="Inoue K."/>
            <person name="Inoue S.I."/>
            <person name="Ishida S."/>
            <person name="Jia Q."/>
            <person name="Kakita M."/>
            <person name="Kanazawa T."/>
            <person name="Kawai Y."/>
            <person name="Kawashima T."/>
            <person name="Kennedy M."/>
            <person name="Kinose K."/>
            <person name="Kinoshita T."/>
            <person name="Kohara Y."/>
            <person name="Koide E."/>
            <person name="Komatsu K."/>
            <person name="Kopischke S."/>
            <person name="Kubo M."/>
            <person name="Kyozuka J."/>
            <person name="Lagercrantz U."/>
            <person name="Lin S.S."/>
            <person name="Lindquist E."/>
            <person name="Lipzen A.M."/>
            <person name="Lu C.W."/>
            <person name="De Luna E."/>
            <person name="Martienssen R.A."/>
            <person name="Minamino N."/>
            <person name="Mizutani M."/>
            <person name="Mizutani M."/>
            <person name="Mochizuki N."/>
            <person name="Monte I."/>
            <person name="Mosher R."/>
            <person name="Nagasaki H."/>
            <person name="Nakagami H."/>
            <person name="Naramoto S."/>
            <person name="Nishitani K."/>
            <person name="Ohtani M."/>
            <person name="Okamoto T."/>
            <person name="Okumura M."/>
            <person name="Phillips J."/>
            <person name="Pollak B."/>
            <person name="Reinders A."/>
            <person name="Rovekamp M."/>
            <person name="Sano R."/>
            <person name="Sawa S."/>
            <person name="Schmid M.W."/>
            <person name="Shirakawa M."/>
            <person name="Solano R."/>
            <person name="Spunde A."/>
            <person name="Suetsugu N."/>
            <person name="Sugano S."/>
            <person name="Sugiyama A."/>
            <person name="Sun R."/>
            <person name="Suzuki Y."/>
            <person name="Takenaka M."/>
            <person name="Takezawa D."/>
            <person name="Tomogane H."/>
            <person name="Tsuzuki M."/>
            <person name="Ueda T."/>
            <person name="Umeda M."/>
            <person name="Ward J.M."/>
            <person name="Watanabe Y."/>
            <person name="Yazaki K."/>
            <person name="Yokoyama R."/>
            <person name="Yoshitake Y."/>
            <person name="Yotsui I."/>
            <person name="Zachgo S."/>
            <person name="Schmutz J."/>
        </authorList>
    </citation>
    <scope>NUCLEOTIDE SEQUENCE [LARGE SCALE GENOMIC DNA]</scope>
    <source>
        <strain evidence="3">Tak-1</strain>
    </source>
</reference>
<keyword evidence="3" id="KW-1185">Reference proteome</keyword>
<dbReference type="EMBL" id="KZ772724">
    <property type="protein sequence ID" value="PTQ38318.1"/>
    <property type="molecule type" value="Genomic_DNA"/>
</dbReference>
<organism evidence="2 3">
    <name type="scientific">Marchantia polymorpha</name>
    <name type="common">Common liverwort</name>
    <name type="synonym">Marchantia aquatica</name>
    <dbReference type="NCBI Taxonomy" id="3197"/>
    <lineage>
        <taxon>Eukaryota</taxon>
        <taxon>Viridiplantae</taxon>
        <taxon>Streptophyta</taxon>
        <taxon>Embryophyta</taxon>
        <taxon>Marchantiophyta</taxon>
        <taxon>Marchantiopsida</taxon>
        <taxon>Marchantiidae</taxon>
        <taxon>Marchantiales</taxon>
        <taxon>Marchantiaceae</taxon>
        <taxon>Marchantia</taxon>
    </lineage>
</organism>
<proteinExistence type="predicted"/>
<dbReference type="Proteomes" id="UP000244005">
    <property type="component" value="Unassembled WGS sequence"/>
</dbReference>
<name>A0A2R6WWU3_MARPO</name>
<evidence type="ECO:0000313" key="2">
    <source>
        <dbReference type="EMBL" id="PTQ38318.1"/>
    </source>
</evidence>
<accession>A0A2R6WWU3</accession>
<feature type="chain" id="PRO_5015309086" description="Secreted protein" evidence="1">
    <location>
        <begin position="30"/>
        <end position="96"/>
    </location>
</feature>